<reference evidence="1 2" key="1">
    <citation type="journal article" date="2018" name="Nat. Biotechnol.">
        <title>A standardized bacterial taxonomy based on genome phylogeny substantially revises the tree of life.</title>
        <authorList>
            <person name="Parks D.H."/>
            <person name="Chuvochina M."/>
            <person name="Waite D.W."/>
            <person name="Rinke C."/>
            <person name="Skarshewski A."/>
            <person name="Chaumeil P.A."/>
            <person name="Hugenholtz P."/>
        </authorList>
    </citation>
    <scope>NUCLEOTIDE SEQUENCE [LARGE SCALE GENOMIC DNA]</scope>
    <source>
        <strain evidence="1">UBA11247</strain>
    </source>
</reference>
<gene>
    <name evidence="1" type="ORF">DIW82_13475</name>
</gene>
<accession>A0A3D4T2J1</accession>
<dbReference type="Proteomes" id="UP000261739">
    <property type="component" value="Unassembled WGS sequence"/>
</dbReference>
<protein>
    <submittedName>
        <fullName evidence="1">Uncharacterized protein</fullName>
    </submittedName>
</protein>
<sequence>MTLLLSFLLAVLVALLLLTLRESTRARRRRTWWNTYRTAERQLRSDNAATRECGVLLLGELTRTAVTAEDVRMAEVLADVYGTGRPPRTPRTPADPAAR</sequence>
<dbReference type="EMBL" id="DQID01000340">
    <property type="protein sequence ID" value="HCT15754.1"/>
    <property type="molecule type" value="Genomic_DNA"/>
</dbReference>
<evidence type="ECO:0000313" key="1">
    <source>
        <dbReference type="EMBL" id="HCT15754.1"/>
    </source>
</evidence>
<evidence type="ECO:0000313" key="2">
    <source>
        <dbReference type="Proteomes" id="UP000261739"/>
    </source>
</evidence>
<dbReference type="AlphaFoldDB" id="A0A3D4T2J1"/>
<proteinExistence type="predicted"/>
<comment type="caution">
    <text evidence="1">The sequence shown here is derived from an EMBL/GenBank/DDBJ whole genome shotgun (WGS) entry which is preliminary data.</text>
</comment>
<organism evidence="1 2">
    <name type="scientific">Corynebacterium nuruki</name>
    <dbReference type="NCBI Taxonomy" id="1032851"/>
    <lineage>
        <taxon>Bacteria</taxon>
        <taxon>Bacillati</taxon>
        <taxon>Actinomycetota</taxon>
        <taxon>Actinomycetes</taxon>
        <taxon>Mycobacteriales</taxon>
        <taxon>Corynebacteriaceae</taxon>
        <taxon>Corynebacterium</taxon>
    </lineage>
</organism>
<dbReference type="RefSeq" id="WP_273053410.1">
    <property type="nucleotide sequence ID" value="NZ_DAITTW010000051.1"/>
</dbReference>
<name>A0A3D4T2J1_9CORY</name>